<dbReference type="EMBL" id="LBSR01000004">
    <property type="protein sequence ID" value="KKQ23109.1"/>
    <property type="molecule type" value="Genomic_DNA"/>
</dbReference>
<comment type="caution">
    <text evidence="2">The sequence shown here is derived from an EMBL/GenBank/DDBJ whole genome shotgun (WGS) entry which is preliminary data.</text>
</comment>
<dbReference type="AlphaFoldDB" id="A0A0G0IG04"/>
<keyword evidence="1" id="KW-0472">Membrane</keyword>
<protein>
    <recommendedName>
        <fullName evidence="4">Tetratricopeptide repeat protein</fullName>
    </recommendedName>
</protein>
<dbReference type="SUPFAM" id="SSF81901">
    <property type="entry name" value="HCP-like"/>
    <property type="match status" value="1"/>
</dbReference>
<evidence type="ECO:0008006" key="4">
    <source>
        <dbReference type="Google" id="ProtNLM"/>
    </source>
</evidence>
<evidence type="ECO:0000313" key="2">
    <source>
        <dbReference type="EMBL" id="KKQ23109.1"/>
    </source>
</evidence>
<sequence length="191" mass="22400">MSKLFIKQFIVILLIILAIFFIIFGSLLPLMKSRRFIHSLNSAQFIKTLGEFKENFDRPLKFYSPIGDEEIAKFLSGNILSGIYQKEQPEAVARELVLYIEPYMFKNNVRHLLALGQMYSVLWQKSGREDDFIKAENYYQKALSIGPKLPPLLYGMFDLYQLKGDKEKLRETAGQILKYWPEDKKIEKYLN</sequence>
<gene>
    <name evidence="2" type="ORF">US36_C0004G0010</name>
</gene>
<evidence type="ECO:0000313" key="3">
    <source>
        <dbReference type="Proteomes" id="UP000034044"/>
    </source>
</evidence>
<dbReference type="Gene3D" id="1.25.40.10">
    <property type="entry name" value="Tetratricopeptide repeat domain"/>
    <property type="match status" value="1"/>
</dbReference>
<dbReference type="InterPro" id="IPR011990">
    <property type="entry name" value="TPR-like_helical_dom_sf"/>
</dbReference>
<name>A0A0G0IG04_9BACT</name>
<dbReference type="Proteomes" id="UP000034044">
    <property type="component" value="Unassembled WGS sequence"/>
</dbReference>
<accession>A0A0G0IG04</accession>
<reference evidence="2 3" key="1">
    <citation type="journal article" date="2015" name="Nature">
        <title>rRNA introns, odd ribosomes, and small enigmatic genomes across a large radiation of phyla.</title>
        <authorList>
            <person name="Brown C.T."/>
            <person name="Hug L.A."/>
            <person name="Thomas B.C."/>
            <person name="Sharon I."/>
            <person name="Castelle C.J."/>
            <person name="Singh A."/>
            <person name="Wilkins M.J."/>
            <person name="Williams K.H."/>
            <person name="Banfield J.F."/>
        </authorList>
    </citation>
    <scope>NUCLEOTIDE SEQUENCE [LARGE SCALE GENOMIC DNA]</scope>
</reference>
<evidence type="ECO:0000256" key="1">
    <source>
        <dbReference type="SAM" id="Phobius"/>
    </source>
</evidence>
<keyword evidence="1" id="KW-1133">Transmembrane helix</keyword>
<proteinExistence type="predicted"/>
<keyword evidence="1" id="KW-0812">Transmembrane</keyword>
<feature type="transmembrane region" description="Helical" evidence="1">
    <location>
        <begin position="6"/>
        <end position="30"/>
    </location>
</feature>
<organism evidence="2 3">
    <name type="scientific">Candidatus Wolfebacteria bacterium GW2011_GWC1_37_10</name>
    <dbReference type="NCBI Taxonomy" id="1619010"/>
    <lineage>
        <taxon>Bacteria</taxon>
        <taxon>Candidatus Wolfeibacteriota</taxon>
    </lineage>
</organism>